<dbReference type="InterPro" id="IPR024072">
    <property type="entry name" value="DHFR-like_dom_sf"/>
</dbReference>
<dbReference type="EMBL" id="JBHRWK010000074">
    <property type="protein sequence ID" value="MFC3454780.1"/>
    <property type="molecule type" value="Genomic_DNA"/>
</dbReference>
<dbReference type="RefSeq" id="WP_378244602.1">
    <property type="nucleotide sequence ID" value="NZ_JBHRWK010000074.1"/>
</dbReference>
<dbReference type="Pfam" id="PF01872">
    <property type="entry name" value="RibD_C"/>
    <property type="match status" value="1"/>
</dbReference>
<dbReference type="PANTHER" id="PTHR38011">
    <property type="entry name" value="DIHYDROFOLATE REDUCTASE FAMILY PROTEIN (AFU_ORTHOLOGUE AFUA_8G06820)"/>
    <property type="match status" value="1"/>
</dbReference>
<name>A0ABV7P9R0_9PSEU</name>
<sequence>MGKIVSLVYLSLDGVMEKPTWTGPYFSAEHAKFAYGQLFSSDALLLGRVTYEGMAAAWPHMEESDGDFAVRMNTLPKYVVSTTLETAEWNNTTVVRGDLAAEIFELKARYTGDILVYASGVLVNSLIELGLLDELKLWLHPVIVGSGKRLFPTGIHSTSWRLATTAAFSSGTMVLDYRPIGRE</sequence>
<protein>
    <submittedName>
        <fullName evidence="2">Dihydrofolate reductase family protein</fullName>
    </submittedName>
</protein>
<proteinExistence type="predicted"/>
<dbReference type="Proteomes" id="UP001595645">
    <property type="component" value="Unassembled WGS sequence"/>
</dbReference>
<evidence type="ECO:0000313" key="3">
    <source>
        <dbReference type="Proteomes" id="UP001595645"/>
    </source>
</evidence>
<organism evidence="2 3">
    <name type="scientific">Amycolatopsis speibonae</name>
    <dbReference type="NCBI Taxonomy" id="1450224"/>
    <lineage>
        <taxon>Bacteria</taxon>
        <taxon>Bacillati</taxon>
        <taxon>Actinomycetota</taxon>
        <taxon>Actinomycetes</taxon>
        <taxon>Pseudonocardiales</taxon>
        <taxon>Pseudonocardiaceae</taxon>
        <taxon>Amycolatopsis</taxon>
    </lineage>
</organism>
<dbReference type="InterPro" id="IPR002734">
    <property type="entry name" value="RibDG_C"/>
</dbReference>
<evidence type="ECO:0000313" key="2">
    <source>
        <dbReference type="EMBL" id="MFC3454780.1"/>
    </source>
</evidence>
<dbReference type="Gene3D" id="3.40.430.10">
    <property type="entry name" value="Dihydrofolate Reductase, subunit A"/>
    <property type="match status" value="1"/>
</dbReference>
<dbReference type="PANTHER" id="PTHR38011:SF11">
    <property type="entry name" value="2,5-DIAMINO-6-RIBOSYLAMINO-4(3H)-PYRIMIDINONE 5'-PHOSPHATE REDUCTASE"/>
    <property type="match status" value="1"/>
</dbReference>
<evidence type="ECO:0000259" key="1">
    <source>
        <dbReference type="Pfam" id="PF01872"/>
    </source>
</evidence>
<dbReference type="SUPFAM" id="SSF53597">
    <property type="entry name" value="Dihydrofolate reductase-like"/>
    <property type="match status" value="1"/>
</dbReference>
<feature type="domain" description="Bacterial bifunctional deaminase-reductase C-terminal" evidence="1">
    <location>
        <begin position="6"/>
        <end position="173"/>
    </location>
</feature>
<comment type="caution">
    <text evidence="2">The sequence shown here is derived from an EMBL/GenBank/DDBJ whole genome shotgun (WGS) entry which is preliminary data.</text>
</comment>
<dbReference type="InterPro" id="IPR050765">
    <property type="entry name" value="Riboflavin_Biosynth_HTPR"/>
</dbReference>
<keyword evidence="3" id="KW-1185">Reference proteome</keyword>
<reference evidence="3" key="1">
    <citation type="journal article" date="2019" name="Int. J. Syst. Evol. Microbiol.">
        <title>The Global Catalogue of Microorganisms (GCM) 10K type strain sequencing project: providing services to taxonomists for standard genome sequencing and annotation.</title>
        <authorList>
            <consortium name="The Broad Institute Genomics Platform"/>
            <consortium name="The Broad Institute Genome Sequencing Center for Infectious Disease"/>
            <person name="Wu L."/>
            <person name="Ma J."/>
        </authorList>
    </citation>
    <scope>NUCLEOTIDE SEQUENCE [LARGE SCALE GENOMIC DNA]</scope>
    <source>
        <strain evidence="3">CGMCC 4.7676</strain>
    </source>
</reference>
<gene>
    <name evidence="2" type="ORF">ACFOSH_35550</name>
</gene>
<accession>A0ABV7P9R0</accession>